<evidence type="ECO:0000313" key="3">
    <source>
        <dbReference type="Proteomes" id="UP000766486"/>
    </source>
</evidence>
<name>A0ABY6ULD5_BIOOC</name>
<reference evidence="2 3" key="1">
    <citation type="submission" date="2019-06" db="EMBL/GenBank/DDBJ databases">
        <authorList>
            <person name="Broberg M."/>
        </authorList>
    </citation>
    <scope>NUCLEOTIDE SEQUENCE [LARGE SCALE GENOMIC DNA]</scope>
</reference>
<protein>
    <submittedName>
        <fullName evidence="2">Uncharacterized protein</fullName>
    </submittedName>
</protein>
<evidence type="ECO:0000313" key="2">
    <source>
        <dbReference type="EMBL" id="VUC32097.1"/>
    </source>
</evidence>
<proteinExistence type="predicted"/>
<dbReference type="Proteomes" id="UP000766486">
    <property type="component" value="Unassembled WGS sequence"/>
</dbReference>
<dbReference type="EMBL" id="CABFNS010000844">
    <property type="protein sequence ID" value="VUC32097.1"/>
    <property type="molecule type" value="Genomic_DNA"/>
</dbReference>
<accession>A0ABY6ULD5</accession>
<comment type="caution">
    <text evidence="2">The sequence shown here is derived from an EMBL/GenBank/DDBJ whole genome shotgun (WGS) entry which is preliminary data.</text>
</comment>
<feature type="region of interest" description="Disordered" evidence="1">
    <location>
        <begin position="1"/>
        <end position="31"/>
    </location>
</feature>
<organism evidence="2 3">
    <name type="scientific">Bionectria ochroleuca</name>
    <name type="common">Gliocladium roseum</name>
    <dbReference type="NCBI Taxonomy" id="29856"/>
    <lineage>
        <taxon>Eukaryota</taxon>
        <taxon>Fungi</taxon>
        <taxon>Dikarya</taxon>
        <taxon>Ascomycota</taxon>
        <taxon>Pezizomycotina</taxon>
        <taxon>Sordariomycetes</taxon>
        <taxon>Hypocreomycetidae</taxon>
        <taxon>Hypocreales</taxon>
        <taxon>Bionectriaceae</taxon>
        <taxon>Clonostachys</taxon>
    </lineage>
</organism>
<sequence length="85" mass="9452">MNREAKTIEVSEPTEGIFEEKSFEPDQTEAPNDCGVVQFRVARDAEHVDEATECGQELTASTQVNDPVRKTGYEILGSMSCREIT</sequence>
<gene>
    <name evidence="2" type="ORF">CLO192961_LOCUS320724</name>
</gene>
<evidence type="ECO:0000256" key="1">
    <source>
        <dbReference type="SAM" id="MobiDB-lite"/>
    </source>
</evidence>
<keyword evidence="3" id="KW-1185">Reference proteome</keyword>